<evidence type="ECO:0008006" key="5">
    <source>
        <dbReference type="Google" id="ProtNLM"/>
    </source>
</evidence>
<accession>A0AA48R924</accession>
<dbReference type="InterPro" id="IPR007213">
    <property type="entry name" value="Ppm1/Ppm2/Tcmp"/>
</dbReference>
<name>A0AA48R924_9ZZZZ</name>
<evidence type="ECO:0000256" key="3">
    <source>
        <dbReference type="ARBA" id="ARBA00022679"/>
    </source>
</evidence>
<dbReference type="SUPFAM" id="SSF53335">
    <property type="entry name" value="S-adenosyl-L-methionine-dependent methyltransferases"/>
    <property type="match status" value="1"/>
</dbReference>
<sequence length="276" mass="30846">MASIRNVAGTAFVVAEYRNDENREAVPLYRDPYVRLFLDEETKLAADRISESFPPIRINVRLRTRYFDDWLDRCLRQGARQVVILGAGLDTRPQRWAAPDVTFFEIDAPETQALKRAKLAAGGVDPNTCYIGANYVTDGLLALLSEQGFDAAVPTHVIWEGNTMYLSEATVCQVLDDLMQNVQRCSLSFDYLAEEVVEGKTGDSDITAVVERFAAMGAPWTYGVNNIDELAIGCGAEVLDNVKLSQLHRTYWPTRPLASPLYDYYRLCTLQNATAS</sequence>
<keyword evidence="3" id="KW-0808">Transferase</keyword>
<protein>
    <recommendedName>
        <fullName evidence="5">S-adenosyl-L-methionine-dependent methyltransferase</fullName>
    </recommendedName>
</protein>
<dbReference type="Gene3D" id="3.40.50.150">
    <property type="entry name" value="Vaccinia Virus protein VP39"/>
    <property type="match status" value="1"/>
</dbReference>
<evidence type="ECO:0000313" key="4">
    <source>
        <dbReference type="EMBL" id="CAJ0850362.1"/>
    </source>
</evidence>
<dbReference type="EMBL" id="OY288114">
    <property type="protein sequence ID" value="CAJ0850362.1"/>
    <property type="molecule type" value="Genomic_DNA"/>
</dbReference>
<dbReference type="NCBIfam" id="TIGR00027">
    <property type="entry name" value="mthyl_TIGR00027"/>
    <property type="match status" value="1"/>
</dbReference>
<reference evidence="4" key="1">
    <citation type="submission" date="2023-07" db="EMBL/GenBank/DDBJ databases">
        <authorList>
            <person name="Pelsma A.J. K."/>
        </authorList>
    </citation>
    <scope>NUCLEOTIDE SEQUENCE</scope>
</reference>
<gene>
    <name evidence="4" type="ORF">AMST5_00258</name>
</gene>
<proteinExistence type="inferred from homology"/>
<organism evidence="4">
    <name type="scientific">freshwater sediment metagenome</name>
    <dbReference type="NCBI Taxonomy" id="556182"/>
    <lineage>
        <taxon>unclassified sequences</taxon>
        <taxon>metagenomes</taxon>
        <taxon>ecological metagenomes</taxon>
    </lineage>
</organism>
<dbReference type="InterPro" id="IPR029063">
    <property type="entry name" value="SAM-dependent_MTases_sf"/>
</dbReference>
<keyword evidence="2" id="KW-0489">Methyltransferase</keyword>
<dbReference type="PANTHER" id="PTHR43619:SF2">
    <property type="entry name" value="S-ADENOSYL-L-METHIONINE-DEPENDENT METHYLTRANSFERASES SUPERFAMILY PROTEIN"/>
    <property type="match status" value="1"/>
</dbReference>
<dbReference type="GO" id="GO:0032259">
    <property type="term" value="P:methylation"/>
    <property type="evidence" value="ECO:0007669"/>
    <property type="project" value="UniProtKB-KW"/>
</dbReference>
<dbReference type="InterPro" id="IPR011610">
    <property type="entry name" value="SAM_mthyl_Trfase_ML2640-like"/>
</dbReference>
<evidence type="ECO:0000256" key="1">
    <source>
        <dbReference type="ARBA" id="ARBA00008138"/>
    </source>
</evidence>
<dbReference type="GO" id="GO:0008168">
    <property type="term" value="F:methyltransferase activity"/>
    <property type="evidence" value="ECO:0007669"/>
    <property type="project" value="UniProtKB-KW"/>
</dbReference>
<dbReference type="Pfam" id="PF04072">
    <property type="entry name" value="LCM"/>
    <property type="match status" value="1"/>
</dbReference>
<comment type="similarity">
    <text evidence="1">Belongs to the UPF0677 family.</text>
</comment>
<dbReference type="AlphaFoldDB" id="A0AA48R924"/>
<dbReference type="PANTHER" id="PTHR43619">
    <property type="entry name" value="S-ADENOSYL-L-METHIONINE-DEPENDENT METHYLTRANSFERASE YKTD-RELATED"/>
    <property type="match status" value="1"/>
</dbReference>
<evidence type="ECO:0000256" key="2">
    <source>
        <dbReference type="ARBA" id="ARBA00022603"/>
    </source>
</evidence>